<evidence type="ECO:0000313" key="1">
    <source>
        <dbReference type="EMBL" id="CAD7432163.1"/>
    </source>
</evidence>
<reference evidence="1" key="1">
    <citation type="submission" date="2020-11" db="EMBL/GenBank/DDBJ databases">
        <authorList>
            <person name="Tran Van P."/>
        </authorList>
    </citation>
    <scope>NUCLEOTIDE SEQUENCE</scope>
</reference>
<dbReference type="AlphaFoldDB" id="A0A7R9EDV5"/>
<protein>
    <submittedName>
        <fullName evidence="1">Uncharacterized protein</fullName>
    </submittedName>
</protein>
<accession>A0A7R9EDV5</accession>
<organism evidence="1">
    <name type="scientific">Timema monikensis</name>
    <dbReference type="NCBI Taxonomy" id="170555"/>
    <lineage>
        <taxon>Eukaryota</taxon>
        <taxon>Metazoa</taxon>
        <taxon>Ecdysozoa</taxon>
        <taxon>Arthropoda</taxon>
        <taxon>Hexapoda</taxon>
        <taxon>Insecta</taxon>
        <taxon>Pterygota</taxon>
        <taxon>Neoptera</taxon>
        <taxon>Polyneoptera</taxon>
        <taxon>Phasmatodea</taxon>
        <taxon>Timematodea</taxon>
        <taxon>Timematoidea</taxon>
        <taxon>Timematidae</taxon>
        <taxon>Timema</taxon>
    </lineage>
</organism>
<dbReference type="EMBL" id="OB795392">
    <property type="protein sequence ID" value="CAD7432163.1"/>
    <property type="molecule type" value="Genomic_DNA"/>
</dbReference>
<sequence length="196" mass="22177">MLITAESSNVTCLRQLKWLCECQRTFESSGLQTHLGVHKMAQQLSSLFLGSQDGPAVVLFVPRFTRWPSMLSSLFQMKLYRCNVHKMAQQLSSLFQMKLHRCSQDGPTVVLFVPHKARVASLAWRLLITDDSIWEALVCTVDMTHFPTTLIFMRLSLGGGRVTVGLYYRGSSRHSGARTCGNAATKVEYFLSRWKV</sequence>
<proteinExistence type="predicted"/>
<name>A0A7R9EDV5_9NEOP</name>
<gene>
    <name evidence="1" type="ORF">TMSB3V08_LOCUS8876</name>
</gene>